<protein>
    <submittedName>
        <fullName evidence="1">Uncharacterized protein</fullName>
    </submittedName>
</protein>
<proteinExistence type="predicted"/>
<dbReference type="EMBL" id="FYEK01000072">
    <property type="protein sequence ID" value="SNB74089.1"/>
    <property type="molecule type" value="Genomic_DNA"/>
</dbReference>
<evidence type="ECO:0000313" key="1">
    <source>
        <dbReference type="EMBL" id="SNB74089.1"/>
    </source>
</evidence>
<gene>
    <name evidence="1" type="ORF">SAMN02746019_00017380</name>
</gene>
<dbReference type="Proteomes" id="UP000197025">
    <property type="component" value="Unassembled WGS sequence"/>
</dbReference>
<keyword evidence="2" id="KW-1185">Reference proteome</keyword>
<organism evidence="1 2">
    <name type="scientific">Thermoflexus hugenholtzii JAD2</name>
    <dbReference type="NCBI Taxonomy" id="877466"/>
    <lineage>
        <taxon>Bacteria</taxon>
        <taxon>Bacillati</taxon>
        <taxon>Chloroflexota</taxon>
        <taxon>Thermoflexia</taxon>
        <taxon>Thermoflexales</taxon>
        <taxon>Thermoflexaceae</taxon>
        <taxon>Thermoflexus</taxon>
    </lineage>
</organism>
<reference evidence="2" key="1">
    <citation type="submission" date="2017-06" db="EMBL/GenBank/DDBJ databases">
        <authorList>
            <person name="Varghese N."/>
            <person name="Submissions S."/>
        </authorList>
    </citation>
    <scope>NUCLEOTIDE SEQUENCE [LARGE SCALE GENOMIC DNA]</scope>
    <source>
        <strain evidence="2">JAD2</strain>
    </source>
</reference>
<name>A0A212RNI7_9CHLR</name>
<evidence type="ECO:0000313" key="2">
    <source>
        <dbReference type="Proteomes" id="UP000197025"/>
    </source>
</evidence>
<dbReference type="RefSeq" id="WP_088572258.1">
    <property type="nucleotide sequence ID" value="NZ_FYEK01000072.1"/>
</dbReference>
<accession>A0A212RNI7</accession>
<sequence>MGRPEDPQRVGSVPLADLEWILEAFAPLRFPLAQGLWLLRPWIGAEPLARWIAVLESAPRRPGREDPR</sequence>
<dbReference type="AlphaFoldDB" id="A0A212RNI7"/>
<dbReference type="InParanoid" id="A0A212RNI7"/>